<comment type="caution">
    <text evidence="3">The sequence shown here is derived from an EMBL/GenBank/DDBJ whole genome shotgun (WGS) entry which is preliminary data.</text>
</comment>
<keyword evidence="2" id="KW-0732">Signal</keyword>
<evidence type="ECO:0000313" key="4">
    <source>
        <dbReference type="Proteomes" id="UP000325684"/>
    </source>
</evidence>
<feature type="region of interest" description="Disordered" evidence="1">
    <location>
        <begin position="32"/>
        <end position="92"/>
    </location>
</feature>
<sequence length="92" mass="9484">MTKPFLLAAAAVLAISASAPASAQYFPLGNVLNSLGNAAAPPPEARPAQGRAPATVPQKRGRPTHIIPPQSTRNAGARSYPRENSAPSEDND</sequence>
<reference evidence="3 4" key="1">
    <citation type="journal article" date="2019" name="Microorganisms">
        <title>Genome Insights into the Novel Species Microvirga brassicacearum, a Rapeseed Endophyte with Biotechnological Potential.</title>
        <authorList>
            <person name="Jimenez-Gomez A."/>
            <person name="Saati-Santamaria Z."/>
            <person name="Igual J.M."/>
            <person name="Rivas R."/>
            <person name="Mateos P.F."/>
            <person name="Garcia-Fraile P."/>
        </authorList>
    </citation>
    <scope>NUCLEOTIDE SEQUENCE [LARGE SCALE GENOMIC DNA]</scope>
    <source>
        <strain evidence="3 4">CDVBN77</strain>
    </source>
</reference>
<protein>
    <recommendedName>
        <fullName evidence="5">Translation initiation factor IF-2</fullName>
    </recommendedName>
</protein>
<evidence type="ECO:0000256" key="2">
    <source>
        <dbReference type="SAM" id="SignalP"/>
    </source>
</evidence>
<evidence type="ECO:0000313" key="3">
    <source>
        <dbReference type="EMBL" id="KAB0266063.1"/>
    </source>
</evidence>
<dbReference type="AlphaFoldDB" id="A0A5N3P8J5"/>
<organism evidence="3 4">
    <name type="scientific">Microvirga brassicacearum</name>
    <dbReference type="NCBI Taxonomy" id="2580413"/>
    <lineage>
        <taxon>Bacteria</taxon>
        <taxon>Pseudomonadati</taxon>
        <taxon>Pseudomonadota</taxon>
        <taxon>Alphaproteobacteria</taxon>
        <taxon>Hyphomicrobiales</taxon>
        <taxon>Methylobacteriaceae</taxon>
        <taxon>Microvirga</taxon>
    </lineage>
</organism>
<proteinExistence type="predicted"/>
<dbReference type="Proteomes" id="UP000325684">
    <property type="component" value="Unassembled WGS sequence"/>
</dbReference>
<keyword evidence="4" id="KW-1185">Reference proteome</keyword>
<dbReference type="RefSeq" id="WP_150945862.1">
    <property type="nucleotide sequence ID" value="NZ_VCMV01000024.1"/>
</dbReference>
<accession>A0A5N3P8J5</accession>
<feature type="chain" id="PRO_5024350079" description="Translation initiation factor IF-2" evidence="2">
    <location>
        <begin position="24"/>
        <end position="92"/>
    </location>
</feature>
<gene>
    <name evidence="3" type="ORF">FEZ63_14980</name>
</gene>
<evidence type="ECO:0000256" key="1">
    <source>
        <dbReference type="SAM" id="MobiDB-lite"/>
    </source>
</evidence>
<evidence type="ECO:0008006" key="5">
    <source>
        <dbReference type="Google" id="ProtNLM"/>
    </source>
</evidence>
<dbReference type="EMBL" id="VCMV01000024">
    <property type="protein sequence ID" value="KAB0266063.1"/>
    <property type="molecule type" value="Genomic_DNA"/>
</dbReference>
<name>A0A5N3P8J5_9HYPH</name>
<feature type="signal peptide" evidence="2">
    <location>
        <begin position="1"/>
        <end position="23"/>
    </location>
</feature>